<protein>
    <recommendedName>
        <fullName evidence="9">Peroxisomal membrane protein MPV17</fullName>
    </recommendedName>
</protein>
<dbReference type="GO" id="GO:0016020">
    <property type="term" value="C:membrane"/>
    <property type="evidence" value="ECO:0007669"/>
    <property type="project" value="UniProtKB-SubCell"/>
</dbReference>
<organism evidence="7 8">
    <name type="scientific">Rhodosorus marinus</name>
    <dbReference type="NCBI Taxonomy" id="101924"/>
    <lineage>
        <taxon>Eukaryota</taxon>
        <taxon>Rhodophyta</taxon>
        <taxon>Stylonematophyceae</taxon>
        <taxon>Stylonematales</taxon>
        <taxon>Stylonemataceae</taxon>
        <taxon>Rhodosorus</taxon>
    </lineage>
</organism>
<comment type="similarity">
    <text evidence="2 6">Belongs to the peroxisomal membrane protein PXMP2/4 family.</text>
</comment>
<comment type="subcellular location">
    <subcellularLocation>
        <location evidence="1">Membrane</location>
        <topology evidence="1">Multi-pass membrane protein</topology>
    </subcellularLocation>
</comment>
<dbReference type="Pfam" id="PF04117">
    <property type="entry name" value="Mpv17_PMP22"/>
    <property type="match status" value="1"/>
</dbReference>
<proteinExistence type="inferred from homology"/>
<feature type="transmembrane region" description="Helical" evidence="6">
    <location>
        <begin position="97"/>
        <end position="119"/>
    </location>
</feature>
<reference evidence="7 8" key="1">
    <citation type="journal article" date="2023" name="Nat. Commun.">
        <title>Origin of minicircular mitochondrial genomes in red algae.</title>
        <authorList>
            <person name="Lee Y."/>
            <person name="Cho C.H."/>
            <person name="Lee Y.M."/>
            <person name="Park S.I."/>
            <person name="Yang J.H."/>
            <person name="West J.A."/>
            <person name="Bhattacharya D."/>
            <person name="Yoon H.S."/>
        </authorList>
    </citation>
    <scope>NUCLEOTIDE SEQUENCE [LARGE SCALE GENOMIC DNA]</scope>
    <source>
        <strain evidence="7 8">CCMP1338</strain>
        <tissue evidence="7">Whole cell</tissue>
    </source>
</reference>
<dbReference type="AlphaFoldDB" id="A0AAV8UF89"/>
<evidence type="ECO:0000313" key="7">
    <source>
        <dbReference type="EMBL" id="KAJ8901145.1"/>
    </source>
</evidence>
<evidence type="ECO:0000256" key="3">
    <source>
        <dbReference type="ARBA" id="ARBA00022692"/>
    </source>
</evidence>
<dbReference type="PANTHER" id="PTHR11266">
    <property type="entry name" value="PEROXISOMAL MEMBRANE PROTEIN 2, PXMP2 MPV17"/>
    <property type="match status" value="1"/>
</dbReference>
<evidence type="ECO:0000313" key="8">
    <source>
        <dbReference type="Proteomes" id="UP001157974"/>
    </source>
</evidence>
<evidence type="ECO:0000256" key="1">
    <source>
        <dbReference type="ARBA" id="ARBA00004141"/>
    </source>
</evidence>
<keyword evidence="3 6" id="KW-0812">Transmembrane</keyword>
<keyword evidence="8" id="KW-1185">Reference proteome</keyword>
<evidence type="ECO:0000256" key="6">
    <source>
        <dbReference type="RuleBase" id="RU363053"/>
    </source>
</evidence>
<evidence type="ECO:0000256" key="4">
    <source>
        <dbReference type="ARBA" id="ARBA00022989"/>
    </source>
</evidence>
<evidence type="ECO:0000256" key="5">
    <source>
        <dbReference type="ARBA" id="ARBA00023136"/>
    </source>
</evidence>
<evidence type="ECO:0008006" key="9">
    <source>
        <dbReference type="Google" id="ProtNLM"/>
    </source>
</evidence>
<gene>
    <name evidence="7" type="ORF">NDN08_005005</name>
</gene>
<evidence type="ECO:0000256" key="2">
    <source>
        <dbReference type="ARBA" id="ARBA00006824"/>
    </source>
</evidence>
<keyword evidence="4 6" id="KW-1133">Transmembrane helix</keyword>
<dbReference type="InterPro" id="IPR007248">
    <property type="entry name" value="Mpv17_PMP22"/>
</dbReference>
<keyword evidence="5 6" id="KW-0472">Membrane</keyword>
<dbReference type="PANTHER" id="PTHR11266:SF80">
    <property type="entry name" value="PEROXISOMAL MEMBRANE PROTEIN 2"/>
    <property type="match status" value="1"/>
</dbReference>
<feature type="transmembrane region" description="Helical" evidence="6">
    <location>
        <begin position="139"/>
        <end position="161"/>
    </location>
</feature>
<accession>A0AAV8UF89</accession>
<name>A0AAV8UF89_9RHOD</name>
<dbReference type="EMBL" id="JAMWBK010000012">
    <property type="protein sequence ID" value="KAJ8901145.1"/>
    <property type="molecule type" value="Genomic_DNA"/>
</dbReference>
<dbReference type="GO" id="GO:0005737">
    <property type="term" value="C:cytoplasm"/>
    <property type="evidence" value="ECO:0007669"/>
    <property type="project" value="TreeGrafter"/>
</dbReference>
<sequence>MASNASASEMVLVKAWQGYLGKLDSSPLLTKSISAAVLSIVSSLVGKSIAKEKIKPKSIIDEFCVGLILRGPLVHWFHTFLDKVVFRRANQKNKIVVIAKVLLDQLLFAPIFISLYFYLSGIMSEKKISDISKSIKKDLWGVMKGNWGVWVPANVIGYGLIPLNLRVLWGNIINIFWTAYLITKVNKKSTVKAGQDNGQVS</sequence>
<comment type="caution">
    <text evidence="7">The sequence shown here is derived from an EMBL/GenBank/DDBJ whole genome shotgun (WGS) entry which is preliminary data.</text>
</comment>
<dbReference type="Proteomes" id="UP001157974">
    <property type="component" value="Unassembled WGS sequence"/>
</dbReference>